<comment type="caution">
    <text evidence="2">The sequence shown here is derived from an EMBL/GenBank/DDBJ whole genome shotgun (WGS) entry which is preliminary data.</text>
</comment>
<accession>A0A8J8T6J4</accession>
<dbReference type="AlphaFoldDB" id="A0A8J8T6J4"/>
<evidence type="ECO:0000256" key="1">
    <source>
        <dbReference type="SAM" id="MobiDB-lite"/>
    </source>
</evidence>
<organism evidence="2 3">
    <name type="scientific">Halteria grandinella</name>
    <dbReference type="NCBI Taxonomy" id="5974"/>
    <lineage>
        <taxon>Eukaryota</taxon>
        <taxon>Sar</taxon>
        <taxon>Alveolata</taxon>
        <taxon>Ciliophora</taxon>
        <taxon>Intramacronucleata</taxon>
        <taxon>Spirotrichea</taxon>
        <taxon>Stichotrichia</taxon>
        <taxon>Sporadotrichida</taxon>
        <taxon>Halteriidae</taxon>
        <taxon>Halteria</taxon>
    </lineage>
</organism>
<name>A0A8J8T6J4_HALGN</name>
<dbReference type="Proteomes" id="UP000785679">
    <property type="component" value="Unassembled WGS sequence"/>
</dbReference>
<protein>
    <submittedName>
        <fullName evidence="2">Uncharacterized protein</fullName>
    </submittedName>
</protein>
<gene>
    <name evidence="2" type="ORF">FGO68_gene13883</name>
</gene>
<feature type="region of interest" description="Disordered" evidence="1">
    <location>
        <begin position="161"/>
        <end position="184"/>
    </location>
</feature>
<keyword evidence="3" id="KW-1185">Reference proteome</keyword>
<proteinExistence type="predicted"/>
<feature type="compositionally biased region" description="Basic residues" evidence="1">
    <location>
        <begin position="175"/>
        <end position="184"/>
    </location>
</feature>
<sequence length="184" mass="20645">MVSAVRRMISAKVHTAMNFACLATPLHTILQLIYAPRFNAAKISSVQLINAKTEFALRKQSIVSKTQVTMNINLTGAMRQTVKKMVIAFLDIATCILQNALQFEYMKAPQVTLLAQLVNLSLSSEFQSVVFQFQSAQFSYASGNTSDKGYIGKRAQSTTQRCQAQRHLTKDRVHNKTKKVPKFR</sequence>
<evidence type="ECO:0000313" key="2">
    <source>
        <dbReference type="EMBL" id="TNV84302.1"/>
    </source>
</evidence>
<evidence type="ECO:0000313" key="3">
    <source>
        <dbReference type="Proteomes" id="UP000785679"/>
    </source>
</evidence>
<reference evidence="2" key="1">
    <citation type="submission" date="2019-06" db="EMBL/GenBank/DDBJ databases">
        <authorList>
            <person name="Zheng W."/>
        </authorList>
    </citation>
    <scope>NUCLEOTIDE SEQUENCE</scope>
    <source>
        <strain evidence="2">QDHG01</strain>
    </source>
</reference>
<dbReference type="EMBL" id="RRYP01002920">
    <property type="protein sequence ID" value="TNV84302.1"/>
    <property type="molecule type" value="Genomic_DNA"/>
</dbReference>